<gene>
    <name evidence="1" type="ORF">CP49_26500</name>
</gene>
<dbReference type="EMBL" id="LLXX01000052">
    <property type="protein sequence ID" value="KRR10378.1"/>
    <property type="molecule type" value="Genomic_DNA"/>
</dbReference>
<evidence type="ECO:0000313" key="1">
    <source>
        <dbReference type="EMBL" id="KRR10378.1"/>
    </source>
</evidence>
<organism evidence="1 2">
    <name type="scientific">Bradyrhizobium valentinum</name>
    <dbReference type="NCBI Taxonomy" id="1518501"/>
    <lineage>
        <taxon>Bacteria</taxon>
        <taxon>Pseudomonadati</taxon>
        <taxon>Pseudomonadota</taxon>
        <taxon>Alphaproteobacteria</taxon>
        <taxon>Hyphomicrobiales</taxon>
        <taxon>Nitrobacteraceae</taxon>
        <taxon>Bradyrhizobium</taxon>
    </lineage>
</organism>
<accession>A0A0R3M079</accession>
<dbReference type="Proteomes" id="UP000051913">
    <property type="component" value="Unassembled WGS sequence"/>
</dbReference>
<sequence>MYQNIFTELFRRYRGIAYAVGVWPRIRKITSKSLHDHHIARLAWRARRSRITTDPAMNMFGF</sequence>
<dbReference type="STRING" id="1518501.CQ10_38970"/>
<keyword evidence="2" id="KW-1185">Reference proteome</keyword>
<evidence type="ECO:0000313" key="2">
    <source>
        <dbReference type="Proteomes" id="UP000051913"/>
    </source>
</evidence>
<comment type="caution">
    <text evidence="1">The sequence shown here is derived from an EMBL/GenBank/DDBJ whole genome shotgun (WGS) entry which is preliminary data.</text>
</comment>
<reference evidence="1 2" key="1">
    <citation type="submission" date="2014-03" db="EMBL/GenBank/DDBJ databases">
        <title>Bradyrhizobium valentinum sp. nov., isolated from effective nodules of Lupinus mariae-josephae, a lupine endemic of basic-lime soils in Eastern Spain.</title>
        <authorList>
            <person name="Duran D."/>
            <person name="Rey L."/>
            <person name="Navarro A."/>
            <person name="Busquets A."/>
            <person name="Imperial J."/>
            <person name="Ruiz-Argueso T."/>
        </authorList>
    </citation>
    <scope>NUCLEOTIDE SEQUENCE [LARGE SCALE GENOMIC DNA]</scope>
    <source>
        <strain evidence="1 2">LmjM3</strain>
    </source>
</reference>
<name>A0A0R3M079_9BRAD</name>
<dbReference type="AlphaFoldDB" id="A0A0R3M079"/>
<proteinExistence type="predicted"/>
<protein>
    <submittedName>
        <fullName evidence="1">Uncharacterized protein</fullName>
    </submittedName>
</protein>